<sequence length="131" mass="14527">MNWLSLLGLEGWVARWRAAAIEGAIAAEDRITLARMELDDLKRRAVQMVVMVILFGALAVLALMLLSLAVLVQFWDSPQRALVAWLLAGGWLVACGAVLFAIVSLAHRLGNAFAFTRRELGNDWKLIKEKL</sequence>
<dbReference type="OrthoDB" id="8906425at2"/>
<organism evidence="2 3">
    <name type="scientific">Oryzisolibacter propanilivorax</name>
    <dbReference type="NCBI Taxonomy" id="1527607"/>
    <lineage>
        <taxon>Bacteria</taxon>
        <taxon>Pseudomonadati</taxon>
        <taxon>Pseudomonadota</taxon>
        <taxon>Betaproteobacteria</taxon>
        <taxon>Burkholderiales</taxon>
        <taxon>Comamonadaceae</taxon>
        <taxon>Oryzisolibacter</taxon>
    </lineage>
</organism>
<evidence type="ECO:0000313" key="3">
    <source>
        <dbReference type="Proteomes" id="UP000198552"/>
    </source>
</evidence>
<gene>
    <name evidence="2" type="ORF">SAMN05428957_105114</name>
</gene>
<dbReference type="RefSeq" id="WP_091569361.1">
    <property type="nucleotide sequence ID" value="NZ_FNHP01000005.1"/>
</dbReference>
<keyword evidence="1" id="KW-0812">Transmembrane</keyword>
<accession>A0A1G9STW7</accession>
<dbReference type="InterPro" id="IPR009937">
    <property type="entry name" value="Phage_holin_3_6"/>
</dbReference>
<dbReference type="EMBL" id="FNHP01000005">
    <property type="protein sequence ID" value="SDM38315.1"/>
    <property type="molecule type" value="Genomic_DNA"/>
</dbReference>
<keyword evidence="1" id="KW-0472">Membrane</keyword>
<evidence type="ECO:0000256" key="1">
    <source>
        <dbReference type="SAM" id="Phobius"/>
    </source>
</evidence>
<dbReference type="Pfam" id="PF07332">
    <property type="entry name" value="Phage_holin_3_6"/>
    <property type="match status" value="1"/>
</dbReference>
<feature type="transmembrane region" description="Helical" evidence="1">
    <location>
        <begin position="45"/>
        <end position="75"/>
    </location>
</feature>
<evidence type="ECO:0000313" key="2">
    <source>
        <dbReference type="EMBL" id="SDM38315.1"/>
    </source>
</evidence>
<proteinExistence type="predicted"/>
<dbReference type="Proteomes" id="UP000198552">
    <property type="component" value="Unassembled WGS sequence"/>
</dbReference>
<keyword evidence="1" id="KW-1133">Transmembrane helix</keyword>
<keyword evidence="3" id="KW-1185">Reference proteome</keyword>
<protein>
    <submittedName>
        <fullName evidence="2">Uncharacterized membrane protein YqjE</fullName>
    </submittedName>
</protein>
<reference evidence="3" key="1">
    <citation type="submission" date="2016-10" db="EMBL/GenBank/DDBJ databases">
        <authorList>
            <person name="Varghese N."/>
            <person name="Submissions S."/>
        </authorList>
    </citation>
    <scope>NUCLEOTIDE SEQUENCE [LARGE SCALE GENOMIC DNA]</scope>
    <source>
        <strain evidence="3">EPL6</strain>
    </source>
</reference>
<feature type="transmembrane region" description="Helical" evidence="1">
    <location>
        <begin position="81"/>
        <end position="103"/>
    </location>
</feature>
<dbReference type="AlphaFoldDB" id="A0A1G9STW7"/>
<dbReference type="STRING" id="1527607.SAMN05428957_105114"/>
<name>A0A1G9STW7_9BURK</name>